<name>A0ABQ9G988_9NEOP</name>
<reference evidence="1 2" key="1">
    <citation type="submission" date="2023-02" db="EMBL/GenBank/DDBJ databases">
        <title>LHISI_Scaffold_Assembly.</title>
        <authorList>
            <person name="Stuart O.P."/>
            <person name="Cleave R."/>
            <person name="Magrath M.J.L."/>
            <person name="Mikheyev A.S."/>
        </authorList>
    </citation>
    <scope>NUCLEOTIDE SEQUENCE [LARGE SCALE GENOMIC DNA]</scope>
    <source>
        <strain evidence="1">Daus_M_001</strain>
        <tissue evidence="1">Leg muscle</tissue>
    </source>
</reference>
<comment type="caution">
    <text evidence="1">The sequence shown here is derived from an EMBL/GenBank/DDBJ whole genome shotgun (WGS) entry which is preliminary data.</text>
</comment>
<sequence length="309" mass="34732">MIKFLVQRSGGDYDSDKDKITKRLKVFQKFCDEYTKEWPCLLCSSLSRVFCSVCGRDFSVAHGGRDDCRKHVSSTINNDFVELRDSNMNVTVFFINSDEGNAAINGELLFTTFLVEHNLPLACRDHAGQLLKKMFPDSKISSKYGCARTKTGALIRSLTISTDENITETMKSQPFSLATDGSNDINDTKLYPIVVSYFDMEIGHIATTILTVQESHNNTEGIFKILDGELKKRNIQWENCVLFYNLNPKIHVQGCACHLVHLAARKGSNGLENSSEAKFLKLCQKVFGKKTSQNIEICFNKVVIPAAMR</sequence>
<keyword evidence="2" id="KW-1185">Reference proteome</keyword>
<gene>
    <name evidence="1" type="ORF">PR048_030359</name>
</gene>
<proteinExistence type="predicted"/>
<dbReference type="Proteomes" id="UP001159363">
    <property type="component" value="Chromosome 13"/>
</dbReference>
<dbReference type="PANTHER" id="PTHR37162:SF10">
    <property type="entry name" value="DUF4371 DOMAIN-CONTAINING PROTEIN"/>
    <property type="match status" value="1"/>
</dbReference>
<evidence type="ECO:0000313" key="1">
    <source>
        <dbReference type="EMBL" id="KAJ8868818.1"/>
    </source>
</evidence>
<evidence type="ECO:0008006" key="3">
    <source>
        <dbReference type="Google" id="ProtNLM"/>
    </source>
</evidence>
<dbReference type="EMBL" id="JARBHB010000014">
    <property type="protein sequence ID" value="KAJ8868818.1"/>
    <property type="molecule type" value="Genomic_DNA"/>
</dbReference>
<protein>
    <recommendedName>
        <fullName evidence="3">Transposase</fullName>
    </recommendedName>
</protein>
<dbReference type="PANTHER" id="PTHR37162">
    <property type="entry name" value="HAT FAMILY DIMERISATION DOMAINCONTAINING PROTEIN-RELATED"/>
    <property type="match status" value="1"/>
</dbReference>
<accession>A0ABQ9G988</accession>
<evidence type="ECO:0000313" key="2">
    <source>
        <dbReference type="Proteomes" id="UP001159363"/>
    </source>
</evidence>
<organism evidence="1 2">
    <name type="scientific">Dryococelus australis</name>
    <dbReference type="NCBI Taxonomy" id="614101"/>
    <lineage>
        <taxon>Eukaryota</taxon>
        <taxon>Metazoa</taxon>
        <taxon>Ecdysozoa</taxon>
        <taxon>Arthropoda</taxon>
        <taxon>Hexapoda</taxon>
        <taxon>Insecta</taxon>
        <taxon>Pterygota</taxon>
        <taxon>Neoptera</taxon>
        <taxon>Polyneoptera</taxon>
        <taxon>Phasmatodea</taxon>
        <taxon>Verophasmatodea</taxon>
        <taxon>Anareolatae</taxon>
        <taxon>Phasmatidae</taxon>
        <taxon>Eurycanthinae</taxon>
        <taxon>Dryococelus</taxon>
    </lineage>
</organism>